<sequence>RGSTLACVIFTTVFPWSSSRWLWYAFGVNYLGHFLLTSLLLEQLKQCGPSSVVTVAALLHRLGGIDFSLLASQKYLVSCHKLCNVLFTRELANRLVSTSVTCYSLHPGQCLLQFLDLDY</sequence>
<dbReference type="Proteomes" id="UP000261340">
    <property type="component" value="Unplaced"/>
</dbReference>
<dbReference type="InterPro" id="IPR036291">
    <property type="entry name" value="NAD(P)-bd_dom_sf"/>
</dbReference>
<dbReference type="PANTHER" id="PTHR43157:SF50">
    <property type="entry name" value="DEHYDROGENASE_REDUCTASE (SDR FAMILY) MEMBER 13A, DUPLICATE 3"/>
    <property type="match status" value="1"/>
</dbReference>
<organism evidence="3 4">
    <name type="scientific">Amphilophus citrinellus</name>
    <name type="common">Midas cichlid</name>
    <name type="synonym">Cichlasoma citrinellum</name>
    <dbReference type="NCBI Taxonomy" id="61819"/>
    <lineage>
        <taxon>Eukaryota</taxon>
        <taxon>Metazoa</taxon>
        <taxon>Chordata</taxon>
        <taxon>Craniata</taxon>
        <taxon>Vertebrata</taxon>
        <taxon>Euteleostomi</taxon>
        <taxon>Actinopterygii</taxon>
        <taxon>Neopterygii</taxon>
        <taxon>Teleostei</taxon>
        <taxon>Neoteleostei</taxon>
        <taxon>Acanthomorphata</taxon>
        <taxon>Ovalentaria</taxon>
        <taxon>Cichlomorphae</taxon>
        <taxon>Cichliformes</taxon>
        <taxon>Cichlidae</taxon>
        <taxon>New World cichlids</taxon>
        <taxon>Cichlasomatinae</taxon>
        <taxon>Heroini</taxon>
        <taxon>Amphilophus</taxon>
    </lineage>
</organism>
<dbReference type="PANTHER" id="PTHR43157">
    <property type="entry name" value="PHOSPHATIDYLINOSITOL-GLYCAN BIOSYNTHESIS CLASS F PROTEIN-RELATED"/>
    <property type="match status" value="1"/>
</dbReference>
<reference evidence="3" key="2">
    <citation type="submission" date="2025-09" db="UniProtKB">
        <authorList>
            <consortium name="Ensembl"/>
        </authorList>
    </citation>
    <scope>IDENTIFICATION</scope>
</reference>
<evidence type="ECO:0000256" key="2">
    <source>
        <dbReference type="ARBA" id="ARBA00023002"/>
    </source>
</evidence>
<dbReference type="STRING" id="61819.ENSACIP00000008943"/>
<protein>
    <submittedName>
        <fullName evidence="3">Uncharacterized protein</fullName>
    </submittedName>
</protein>
<dbReference type="SUPFAM" id="SSF51735">
    <property type="entry name" value="NAD(P)-binding Rossmann-fold domains"/>
    <property type="match status" value="1"/>
</dbReference>
<dbReference type="Ensembl" id="ENSACIT00000009214.1">
    <property type="protein sequence ID" value="ENSACIP00000008943.1"/>
    <property type="gene ID" value="ENSACIG00000006995.1"/>
</dbReference>
<keyword evidence="4" id="KW-1185">Reference proteome</keyword>
<dbReference type="AlphaFoldDB" id="A0A3Q0RGM2"/>
<evidence type="ECO:0000256" key="1">
    <source>
        <dbReference type="ARBA" id="ARBA00006484"/>
    </source>
</evidence>
<name>A0A3Q0RGM2_AMPCI</name>
<evidence type="ECO:0000313" key="3">
    <source>
        <dbReference type="Ensembl" id="ENSACIP00000008943.1"/>
    </source>
</evidence>
<reference evidence="3" key="1">
    <citation type="submission" date="2025-08" db="UniProtKB">
        <authorList>
            <consortium name="Ensembl"/>
        </authorList>
    </citation>
    <scope>IDENTIFICATION</scope>
</reference>
<dbReference type="GeneTree" id="ENSGT00940000155599"/>
<accession>A0A3Q0RGM2</accession>
<dbReference type="GO" id="GO:0016491">
    <property type="term" value="F:oxidoreductase activity"/>
    <property type="evidence" value="ECO:0007669"/>
    <property type="project" value="UniProtKB-KW"/>
</dbReference>
<proteinExistence type="inferred from homology"/>
<keyword evidence="2" id="KW-0560">Oxidoreductase</keyword>
<evidence type="ECO:0000313" key="4">
    <source>
        <dbReference type="Proteomes" id="UP000261340"/>
    </source>
</evidence>
<comment type="similarity">
    <text evidence="1">Belongs to the short-chain dehydrogenases/reductases (SDR) family.</text>
</comment>
<dbReference type="Gene3D" id="3.40.50.720">
    <property type="entry name" value="NAD(P)-binding Rossmann-like Domain"/>
    <property type="match status" value="1"/>
</dbReference>